<keyword evidence="3" id="KW-0378">Hydrolase</keyword>
<dbReference type="Pfam" id="PF01557">
    <property type="entry name" value="FAA_hydrolase"/>
    <property type="match status" value="1"/>
</dbReference>
<evidence type="ECO:0000313" key="4">
    <source>
        <dbReference type="Proteomes" id="UP000194841"/>
    </source>
</evidence>
<keyword evidence="3" id="KW-0413">Isomerase</keyword>
<dbReference type="NCBIfam" id="NF007967">
    <property type="entry name" value="PRK10691.1"/>
    <property type="match status" value="1"/>
</dbReference>
<dbReference type="GO" id="GO:0016853">
    <property type="term" value="F:isomerase activity"/>
    <property type="evidence" value="ECO:0007669"/>
    <property type="project" value="UniProtKB-KW"/>
</dbReference>
<accession>A0A244CKX8</accession>
<dbReference type="PANTHER" id="PTHR11820:SF7">
    <property type="entry name" value="ACYLPYRUVASE FAHD1, MITOCHONDRIAL"/>
    <property type="match status" value="1"/>
</dbReference>
<evidence type="ECO:0000259" key="2">
    <source>
        <dbReference type="Pfam" id="PF01557"/>
    </source>
</evidence>
<evidence type="ECO:0000256" key="1">
    <source>
        <dbReference type="ARBA" id="ARBA00022723"/>
    </source>
</evidence>
<name>A0A244CKX8_PSEDV</name>
<dbReference type="GO" id="GO:0018773">
    <property type="term" value="F:acetylpyruvate hydrolase activity"/>
    <property type="evidence" value="ECO:0007669"/>
    <property type="project" value="TreeGrafter"/>
</dbReference>
<reference evidence="3 4" key="1">
    <citation type="submission" date="2017-02" db="EMBL/GenBank/DDBJ databases">
        <title>Pseudoalteromonas ulvae TC14 Genome.</title>
        <authorList>
            <person name="Molmeret M."/>
        </authorList>
    </citation>
    <scope>NUCLEOTIDE SEQUENCE [LARGE SCALE GENOMIC DNA]</scope>
    <source>
        <strain evidence="3">TC14</strain>
    </source>
</reference>
<dbReference type="RefSeq" id="WP_086745950.1">
    <property type="nucleotide sequence ID" value="NZ_MWPV01000008.1"/>
</dbReference>
<protein>
    <submittedName>
        <fullName evidence="3">Isomerase/hydrolase</fullName>
    </submittedName>
</protein>
<keyword evidence="1" id="KW-0479">Metal-binding</keyword>
<keyword evidence="4" id="KW-1185">Reference proteome</keyword>
<dbReference type="Gene3D" id="3.90.850.10">
    <property type="entry name" value="Fumarylacetoacetase-like, C-terminal domain"/>
    <property type="match status" value="1"/>
</dbReference>
<proteinExistence type="predicted"/>
<gene>
    <name evidence="3" type="ORF">B1199_20220</name>
</gene>
<dbReference type="Proteomes" id="UP000194841">
    <property type="component" value="Unassembled WGS sequence"/>
</dbReference>
<dbReference type="InterPro" id="IPR036663">
    <property type="entry name" value="Fumarylacetoacetase_C_sf"/>
</dbReference>
<sequence>MMNLHWDNGQNIAFKAGKVVCVGRNYVEHAQELNNEIPTEPLLFIKPNSSLVSMENNVKLPNRLGAHHYEAELALLIGQTITSETEINLHQQIAGVGVGLDLTLRELQSRLKESGHPWEKAKAYDNSCIISPFVPVAPTTHFNELMFSLSINDAIRQQASSSLMVFSIPLLLKEISQYFTLHPGDIVLTGTPKGVGQLMSGDRLQVLLQGQLLATCEIDLI</sequence>
<dbReference type="GO" id="GO:0046872">
    <property type="term" value="F:metal ion binding"/>
    <property type="evidence" value="ECO:0007669"/>
    <property type="project" value="UniProtKB-KW"/>
</dbReference>
<dbReference type="OrthoDB" id="9805307at2"/>
<dbReference type="EMBL" id="MWPV01000008">
    <property type="protein sequence ID" value="OUL56031.1"/>
    <property type="molecule type" value="Genomic_DNA"/>
</dbReference>
<feature type="domain" description="Fumarylacetoacetase-like C-terminal" evidence="2">
    <location>
        <begin position="18"/>
        <end position="209"/>
    </location>
</feature>
<dbReference type="PANTHER" id="PTHR11820">
    <property type="entry name" value="ACYLPYRUVASE"/>
    <property type="match status" value="1"/>
</dbReference>
<dbReference type="AlphaFoldDB" id="A0A244CKX8"/>
<evidence type="ECO:0000313" key="3">
    <source>
        <dbReference type="EMBL" id="OUL56031.1"/>
    </source>
</evidence>
<organism evidence="3 4">
    <name type="scientific">Pseudoalteromonas ulvae</name>
    <dbReference type="NCBI Taxonomy" id="107327"/>
    <lineage>
        <taxon>Bacteria</taxon>
        <taxon>Pseudomonadati</taxon>
        <taxon>Pseudomonadota</taxon>
        <taxon>Gammaproteobacteria</taxon>
        <taxon>Alteromonadales</taxon>
        <taxon>Pseudoalteromonadaceae</taxon>
        <taxon>Pseudoalteromonas</taxon>
    </lineage>
</organism>
<comment type="caution">
    <text evidence="3">The sequence shown here is derived from an EMBL/GenBank/DDBJ whole genome shotgun (WGS) entry which is preliminary data.</text>
</comment>
<dbReference type="SUPFAM" id="SSF56529">
    <property type="entry name" value="FAH"/>
    <property type="match status" value="1"/>
</dbReference>
<dbReference type="InterPro" id="IPR011234">
    <property type="entry name" value="Fumarylacetoacetase-like_C"/>
</dbReference>